<dbReference type="SMART" id="SM00020">
    <property type="entry name" value="Tryp_SPc"/>
    <property type="match status" value="1"/>
</dbReference>
<evidence type="ECO:0000313" key="9">
    <source>
        <dbReference type="EnsemblMetazoa" id="AATE016725-PA.1"/>
    </source>
</evidence>
<dbReference type="SUPFAM" id="SSF50494">
    <property type="entry name" value="Trypsin-like serine proteases"/>
    <property type="match status" value="1"/>
</dbReference>
<evidence type="ECO:0000256" key="8">
    <source>
        <dbReference type="ARBA" id="ARBA00024195"/>
    </source>
</evidence>
<keyword evidence="5" id="KW-0391">Immunity</keyword>
<dbReference type="GO" id="GO:0006508">
    <property type="term" value="P:proteolysis"/>
    <property type="evidence" value="ECO:0007669"/>
    <property type="project" value="InterPro"/>
</dbReference>
<dbReference type="GO" id="GO:0005576">
    <property type="term" value="C:extracellular region"/>
    <property type="evidence" value="ECO:0007669"/>
    <property type="project" value="UniProtKB-SubCell"/>
</dbReference>
<keyword evidence="6" id="KW-1015">Disulfide bond</keyword>
<dbReference type="InterPro" id="IPR033116">
    <property type="entry name" value="TRYPSIN_SER"/>
</dbReference>
<evidence type="ECO:0000256" key="7">
    <source>
        <dbReference type="ARBA" id="ARBA00023180"/>
    </source>
</evidence>
<dbReference type="InterPro" id="IPR022700">
    <property type="entry name" value="CLIP"/>
</dbReference>
<keyword evidence="3" id="KW-0399">Innate immunity</keyword>
<evidence type="ECO:0000256" key="4">
    <source>
        <dbReference type="ARBA" id="ARBA00022729"/>
    </source>
</evidence>
<dbReference type="CDD" id="cd00190">
    <property type="entry name" value="Tryp_SPc"/>
    <property type="match status" value="1"/>
</dbReference>
<sequence length="401" mass="43803">MSSRIVTRPWRSTSASASTLTVSLLLAIGLFAIGAVHADLEVGDVCVVQRTSEPGICRPVSECQQVIDDIRNRRGNPTKCGFVDRVQIVCCPSDQAKTTTVSSTESPLKEHQRIREKCAEYGQAVFSKEYVNSLTADQPKLQTLDKCGHTAVELIVDGELAKAREFPHMALIGYGTGEELMYLCGGSLVSERFVLTAGHCLTSILYGPATVVRLGELSLSSTTDEAFPEDFDVTERIPYPEYKQTAHYNDIALIKLNRKVIFSPYIRPICLPVQSDIPQKRAIASGWGAIGFGMEQSSALLKVTLELFPFEGCKESFEPSRKLRTGLNGTTQMCAGSRNTTKDTCQGDSGGPLQVYNDANVYCTYTIIGVTSFGQNCGLAGVPAVYTTVFPYISWIENLIF</sequence>
<keyword evidence="2" id="KW-0964">Secreted</keyword>
<dbReference type="PROSITE" id="PS00135">
    <property type="entry name" value="TRYPSIN_SER"/>
    <property type="match status" value="1"/>
</dbReference>
<name>A0A182JES5_ANOAO</name>
<dbReference type="GO" id="GO:0045087">
    <property type="term" value="P:innate immune response"/>
    <property type="evidence" value="ECO:0007669"/>
    <property type="project" value="UniProtKB-KW"/>
</dbReference>
<dbReference type="Gene3D" id="2.40.10.10">
    <property type="entry name" value="Trypsin-like serine proteases"/>
    <property type="match status" value="1"/>
</dbReference>
<dbReference type="PANTHER" id="PTHR24258">
    <property type="entry name" value="SERINE PROTEASE-RELATED"/>
    <property type="match status" value="1"/>
</dbReference>
<reference evidence="9" key="1">
    <citation type="submission" date="2022-08" db="UniProtKB">
        <authorList>
            <consortium name="EnsemblMetazoa"/>
        </authorList>
    </citation>
    <scope>IDENTIFICATION</scope>
    <source>
        <strain evidence="9">EBRO</strain>
    </source>
</reference>
<dbReference type="PROSITE" id="PS51888">
    <property type="entry name" value="CLIP"/>
    <property type="match status" value="1"/>
</dbReference>
<dbReference type="InterPro" id="IPR001314">
    <property type="entry name" value="Peptidase_S1A"/>
</dbReference>
<comment type="subcellular location">
    <subcellularLocation>
        <location evidence="1">Secreted</location>
    </subcellularLocation>
</comment>
<evidence type="ECO:0000256" key="5">
    <source>
        <dbReference type="ARBA" id="ARBA00022859"/>
    </source>
</evidence>
<evidence type="ECO:0000256" key="6">
    <source>
        <dbReference type="ARBA" id="ARBA00023157"/>
    </source>
</evidence>
<accession>A0A182JES5</accession>
<evidence type="ECO:0008006" key="10">
    <source>
        <dbReference type="Google" id="ProtNLM"/>
    </source>
</evidence>
<dbReference type="VEuPathDB" id="VectorBase:AATE016725"/>
<keyword evidence="7" id="KW-0325">Glycoprotein</keyword>
<dbReference type="PANTHER" id="PTHR24258:SF136">
    <property type="entry name" value="GH06673P-RELATED"/>
    <property type="match status" value="1"/>
</dbReference>
<dbReference type="STRING" id="41427.A0A182JES5"/>
<dbReference type="Pfam" id="PF00089">
    <property type="entry name" value="Trypsin"/>
    <property type="match status" value="1"/>
</dbReference>
<dbReference type="SMART" id="SM00680">
    <property type="entry name" value="CLIP"/>
    <property type="match status" value="1"/>
</dbReference>
<organism evidence="9">
    <name type="scientific">Anopheles atroparvus</name>
    <name type="common">European mosquito</name>
    <dbReference type="NCBI Taxonomy" id="41427"/>
    <lineage>
        <taxon>Eukaryota</taxon>
        <taxon>Metazoa</taxon>
        <taxon>Ecdysozoa</taxon>
        <taxon>Arthropoda</taxon>
        <taxon>Hexapoda</taxon>
        <taxon>Insecta</taxon>
        <taxon>Pterygota</taxon>
        <taxon>Neoptera</taxon>
        <taxon>Endopterygota</taxon>
        <taxon>Diptera</taxon>
        <taxon>Nematocera</taxon>
        <taxon>Culicoidea</taxon>
        <taxon>Culicidae</taxon>
        <taxon>Anophelinae</taxon>
        <taxon>Anopheles</taxon>
    </lineage>
</organism>
<keyword evidence="4" id="KW-0732">Signal</keyword>
<dbReference type="PROSITE" id="PS50240">
    <property type="entry name" value="TRYPSIN_DOM"/>
    <property type="match status" value="1"/>
</dbReference>
<dbReference type="PRINTS" id="PR00722">
    <property type="entry name" value="CHYMOTRYPSIN"/>
</dbReference>
<dbReference type="EnsemblMetazoa" id="AATE016725-RA">
    <property type="protein sequence ID" value="AATE016725-PA.1"/>
    <property type="gene ID" value="AATE016725"/>
</dbReference>
<dbReference type="FunFam" id="2.40.10.10:FF:000028">
    <property type="entry name" value="Serine protease easter"/>
    <property type="match status" value="1"/>
</dbReference>
<protein>
    <recommendedName>
        <fullName evidence="10">Peptidase S1 domain-containing protein</fullName>
    </recommendedName>
</protein>
<proteinExistence type="inferred from homology"/>
<evidence type="ECO:0000256" key="1">
    <source>
        <dbReference type="ARBA" id="ARBA00004613"/>
    </source>
</evidence>
<dbReference type="InterPro" id="IPR018114">
    <property type="entry name" value="TRYPSIN_HIS"/>
</dbReference>
<dbReference type="InterPro" id="IPR043504">
    <property type="entry name" value="Peptidase_S1_PA_chymotrypsin"/>
</dbReference>
<dbReference type="GO" id="GO:0004252">
    <property type="term" value="F:serine-type endopeptidase activity"/>
    <property type="evidence" value="ECO:0007669"/>
    <property type="project" value="InterPro"/>
</dbReference>
<evidence type="ECO:0000256" key="3">
    <source>
        <dbReference type="ARBA" id="ARBA00022588"/>
    </source>
</evidence>
<dbReference type="PROSITE" id="PS00134">
    <property type="entry name" value="TRYPSIN_HIS"/>
    <property type="match status" value="1"/>
</dbReference>
<evidence type="ECO:0000256" key="2">
    <source>
        <dbReference type="ARBA" id="ARBA00022525"/>
    </source>
</evidence>
<comment type="similarity">
    <text evidence="8">Belongs to the peptidase S1 family. CLIP subfamily.</text>
</comment>
<dbReference type="AlphaFoldDB" id="A0A182JES5"/>
<dbReference type="InterPro" id="IPR001254">
    <property type="entry name" value="Trypsin_dom"/>
</dbReference>
<dbReference type="InterPro" id="IPR009003">
    <property type="entry name" value="Peptidase_S1_PA"/>
</dbReference>